<keyword evidence="2" id="KW-0238">DNA-binding</keyword>
<evidence type="ECO:0000256" key="2">
    <source>
        <dbReference type="ARBA" id="ARBA00023125"/>
    </source>
</evidence>
<keyword evidence="1" id="KW-0229">DNA integration</keyword>
<dbReference type="GO" id="GO:0015074">
    <property type="term" value="P:DNA integration"/>
    <property type="evidence" value="ECO:0007669"/>
    <property type="project" value="UniProtKB-KW"/>
</dbReference>
<evidence type="ECO:0008006" key="7">
    <source>
        <dbReference type="Google" id="ProtNLM"/>
    </source>
</evidence>
<dbReference type="PROSITE" id="PS51900">
    <property type="entry name" value="CB"/>
    <property type="match status" value="1"/>
</dbReference>
<evidence type="ECO:0000313" key="6">
    <source>
        <dbReference type="EMBL" id="GAH23786.1"/>
    </source>
</evidence>
<sequence>MSRNSIESFIDYLSIERGLSPNTLQAYRRDLCQFRDWLKKEFLQVDSALIGNYLATLREKGNKSRTLNRKLSVVRMFYKFLYTEGKIDHNPVEGVSSPRLGRKIPSFLSEKEVEALLEAPSVDEEYGSRDRAILEVVYGAGLRISELVNLNLTDLNLKGGWVKVLGKGSKERIVPLGRE</sequence>
<feature type="domain" description="Core-binding (CB)" evidence="5">
    <location>
        <begin position="1"/>
        <end position="82"/>
    </location>
</feature>
<dbReference type="Gene3D" id="1.10.443.10">
    <property type="entry name" value="Intergrase catalytic core"/>
    <property type="match status" value="1"/>
</dbReference>
<dbReference type="PANTHER" id="PTHR30349:SF81">
    <property type="entry name" value="TYROSINE RECOMBINASE XERC"/>
    <property type="match status" value="1"/>
</dbReference>
<evidence type="ECO:0000256" key="3">
    <source>
        <dbReference type="ARBA" id="ARBA00023172"/>
    </source>
</evidence>
<dbReference type="InterPro" id="IPR010998">
    <property type="entry name" value="Integrase_recombinase_N"/>
</dbReference>
<dbReference type="InterPro" id="IPR011010">
    <property type="entry name" value="DNA_brk_join_enz"/>
</dbReference>
<dbReference type="InterPro" id="IPR013762">
    <property type="entry name" value="Integrase-like_cat_sf"/>
</dbReference>
<dbReference type="GO" id="GO:0003677">
    <property type="term" value="F:DNA binding"/>
    <property type="evidence" value="ECO:0007669"/>
    <property type="project" value="UniProtKB-KW"/>
</dbReference>
<organism evidence="6">
    <name type="scientific">marine sediment metagenome</name>
    <dbReference type="NCBI Taxonomy" id="412755"/>
    <lineage>
        <taxon>unclassified sequences</taxon>
        <taxon>metagenomes</taxon>
        <taxon>ecological metagenomes</taxon>
    </lineage>
</organism>
<dbReference type="InterPro" id="IPR002104">
    <property type="entry name" value="Integrase_catalytic"/>
</dbReference>
<evidence type="ECO:0000259" key="5">
    <source>
        <dbReference type="PROSITE" id="PS51900"/>
    </source>
</evidence>
<dbReference type="PANTHER" id="PTHR30349">
    <property type="entry name" value="PHAGE INTEGRASE-RELATED"/>
    <property type="match status" value="1"/>
</dbReference>
<comment type="caution">
    <text evidence="6">The sequence shown here is derived from an EMBL/GenBank/DDBJ whole genome shotgun (WGS) entry which is preliminary data.</text>
</comment>
<evidence type="ECO:0000259" key="4">
    <source>
        <dbReference type="PROSITE" id="PS51898"/>
    </source>
</evidence>
<gene>
    <name evidence="6" type="ORF">S03H2_02133</name>
</gene>
<dbReference type="PROSITE" id="PS51898">
    <property type="entry name" value="TYR_RECOMBINASE"/>
    <property type="match status" value="1"/>
</dbReference>
<dbReference type="InterPro" id="IPR050090">
    <property type="entry name" value="Tyrosine_recombinase_XerCD"/>
</dbReference>
<dbReference type="GO" id="GO:0006310">
    <property type="term" value="P:DNA recombination"/>
    <property type="evidence" value="ECO:0007669"/>
    <property type="project" value="UniProtKB-KW"/>
</dbReference>
<reference evidence="6" key="1">
    <citation type="journal article" date="2014" name="Front. Microbiol.">
        <title>High frequency of phylogenetically diverse reductive dehalogenase-homologous genes in deep subseafloor sedimentary metagenomes.</title>
        <authorList>
            <person name="Kawai M."/>
            <person name="Futagami T."/>
            <person name="Toyoda A."/>
            <person name="Takaki Y."/>
            <person name="Nishi S."/>
            <person name="Hori S."/>
            <person name="Arai W."/>
            <person name="Tsubouchi T."/>
            <person name="Morono Y."/>
            <person name="Uchiyama I."/>
            <person name="Ito T."/>
            <person name="Fujiyama A."/>
            <person name="Inagaki F."/>
            <person name="Takami H."/>
        </authorList>
    </citation>
    <scope>NUCLEOTIDE SEQUENCE</scope>
    <source>
        <strain evidence="6">Expedition CK06-06</strain>
    </source>
</reference>
<dbReference type="Gene3D" id="1.10.150.130">
    <property type="match status" value="1"/>
</dbReference>
<proteinExistence type="predicted"/>
<evidence type="ECO:0000256" key="1">
    <source>
        <dbReference type="ARBA" id="ARBA00022908"/>
    </source>
</evidence>
<dbReference type="SUPFAM" id="SSF56349">
    <property type="entry name" value="DNA breaking-rejoining enzymes"/>
    <property type="match status" value="1"/>
</dbReference>
<feature type="domain" description="Tyr recombinase" evidence="4">
    <location>
        <begin position="103"/>
        <end position="179"/>
    </location>
</feature>
<dbReference type="InterPro" id="IPR044068">
    <property type="entry name" value="CB"/>
</dbReference>
<keyword evidence="3" id="KW-0233">DNA recombination</keyword>
<dbReference type="Pfam" id="PF02899">
    <property type="entry name" value="Phage_int_SAM_1"/>
    <property type="match status" value="1"/>
</dbReference>
<dbReference type="EMBL" id="BARU01000688">
    <property type="protein sequence ID" value="GAH23786.1"/>
    <property type="molecule type" value="Genomic_DNA"/>
</dbReference>
<dbReference type="Pfam" id="PF00589">
    <property type="entry name" value="Phage_integrase"/>
    <property type="match status" value="1"/>
</dbReference>
<dbReference type="AlphaFoldDB" id="X1DRZ3"/>
<feature type="non-terminal residue" evidence="6">
    <location>
        <position position="179"/>
    </location>
</feature>
<dbReference type="InterPro" id="IPR004107">
    <property type="entry name" value="Integrase_SAM-like_N"/>
</dbReference>
<protein>
    <recommendedName>
        <fullName evidence="7">Tyr recombinase domain-containing protein</fullName>
    </recommendedName>
</protein>
<accession>X1DRZ3</accession>
<name>X1DRZ3_9ZZZZ</name>